<dbReference type="InterPro" id="IPR007110">
    <property type="entry name" value="Ig-like_dom"/>
</dbReference>
<dbReference type="InterPro" id="IPR000884">
    <property type="entry name" value="TSP1_rpt"/>
</dbReference>
<dbReference type="InterPro" id="IPR013098">
    <property type="entry name" value="Ig_I-set"/>
</dbReference>
<feature type="domain" description="Ig-like" evidence="2">
    <location>
        <begin position="75"/>
        <end position="146"/>
    </location>
</feature>
<protein>
    <recommendedName>
        <fullName evidence="2">Ig-like domain-containing protein</fullName>
    </recommendedName>
</protein>
<dbReference type="SMART" id="SM00408">
    <property type="entry name" value="IGc2"/>
    <property type="match status" value="1"/>
</dbReference>
<dbReference type="PROSITE" id="PS50092">
    <property type="entry name" value="TSP1"/>
    <property type="match status" value="1"/>
</dbReference>
<dbReference type="PROSITE" id="PS50835">
    <property type="entry name" value="IG_LIKE"/>
    <property type="match status" value="1"/>
</dbReference>
<feature type="compositionally biased region" description="Basic and acidic residues" evidence="1">
    <location>
        <begin position="185"/>
        <end position="200"/>
    </location>
</feature>
<dbReference type="SUPFAM" id="SSF82895">
    <property type="entry name" value="TSP-1 type 1 repeat"/>
    <property type="match status" value="1"/>
</dbReference>
<evidence type="ECO:0000313" key="5">
    <source>
        <dbReference type="EMBL" id="GBO21212.1"/>
    </source>
</evidence>
<sequence length="311" mass="35223">MKSCTFIQCSKSCGGGEKIRKIRCMKEKAFGQVVELAPSQCPKHRPKTQKVCNSKPCPVGDDIVPSHGSYEQQHPKKTVFLKIGGKAVVFAGTNLKIRCPRKNNSTMVLWYKNSEQIESTKRLKVSMKGALRIRKASPKDSGKYTCVSGFSKEDIFITVKPMPPLPPKADEERTVENIQPTFIGTKDRTSEERYSHEKSRPYTPPDPKINDPFGKTHQSKNKPKTDFDNSVEETIEDNRRQFHYKPSLTNNQGSHQDFNNKDKTFSTEETIFELSTLGRVPLYIQARNTTKPPTVDPALKPLDSDELVPHR</sequence>
<evidence type="ECO:0000256" key="1">
    <source>
        <dbReference type="SAM" id="MobiDB-lite"/>
    </source>
</evidence>
<dbReference type="AlphaFoldDB" id="A0A4Y2VBZ2"/>
<evidence type="ECO:0000313" key="4">
    <source>
        <dbReference type="EMBL" id="GBO21211.1"/>
    </source>
</evidence>
<dbReference type="Pfam" id="PF19030">
    <property type="entry name" value="TSP1_ADAMTS"/>
    <property type="match status" value="1"/>
</dbReference>
<dbReference type="SUPFAM" id="SSF48726">
    <property type="entry name" value="Immunoglobulin"/>
    <property type="match status" value="1"/>
</dbReference>
<accession>A0A4Y2VBZ2</accession>
<evidence type="ECO:0000313" key="3">
    <source>
        <dbReference type="EMBL" id="GBO21210.1"/>
    </source>
</evidence>
<dbReference type="Pfam" id="PF07679">
    <property type="entry name" value="I-set"/>
    <property type="match status" value="1"/>
</dbReference>
<dbReference type="InterPro" id="IPR036179">
    <property type="entry name" value="Ig-like_dom_sf"/>
</dbReference>
<dbReference type="InterPro" id="IPR003598">
    <property type="entry name" value="Ig_sub2"/>
</dbReference>
<name>A0A4Y2VBZ2_ARAVE</name>
<dbReference type="Proteomes" id="UP000499080">
    <property type="component" value="Unassembled WGS sequence"/>
</dbReference>
<proteinExistence type="predicted"/>
<dbReference type="Gene3D" id="2.20.100.10">
    <property type="entry name" value="Thrombospondin type-1 (TSP1) repeat"/>
    <property type="match status" value="1"/>
</dbReference>
<dbReference type="SMART" id="SM00409">
    <property type="entry name" value="IG"/>
    <property type="match status" value="1"/>
</dbReference>
<dbReference type="Gene3D" id="2.60.40.10">
    <property type="entry name" value="Immunoglobulins"/>
    <property type="match status" value="1"/>
</dbReference>
<gene>
    <name evidence="3" type="ORF">AVEN_188549_1</name>
    <name evidence="4" type="ORF">AVEN_202732_1</name>
    <name evidence="5" type="ORF">AVEN_216398_1</name>
</gene>
<dbReference type="InterPro" id="IPR036383">
    <property type="entry name" value="TSP1_rpt_sf"/>
</dbReference>
<organism evidence="3 6">
    <name type="scientific">Araneus ventricosus</name>
    <name type="common">Orbweaver spider</name>
    <name type="synonym">Epeira ventricosa</name>
    <dbReference type="NCBI Taxonomy" id="182803"/>
    <lineage>
        <taxon>Eukaryota</taxon>
        <taxon>Metazoa</taxon>
        <taxon>Ecdysozoa</taxon>
        <taxon>Arthropoda</taxon>
        <taxon>Chelicerata</taxon>
        <taxon>Arachnida</taxon>
        <taxon>Araneae</taxon>
        <taxon>Araneomorphae</taxon>
        <taxon>Entelegynae</taxon>
        <taxon>Araneoidea</taxon>
        <taxon>Araneidae</taxon>
        <taxon>Araneus</taxon>
    </lineage>
</organism>
<dbReference type="EMBL" id="BGPR01044433">
    <property type="protein sequence ID" value="GBO21210.1"/>
    <property type="molecule type" value="Genomic_DNA"/>
</dbReference>
<feature type="region of interest" description="Disordered" evidence="1">
    <location>
        <begin position="182"/>
        <end position="230"/>
    </location>
</feature>
<dbReference type="EMBL" id="BGPR01044434">
    <property type="protein sequence ID" value="GBO21211.1"/>
    <property type="molecule type" value="Genomic_DNA"/>
</dbReference>
<feature type="region of interest" description="Disordered" evidence="1">
    <location>
        <begin position="288"/>
        <end position="311"/>
    </location>
</feature>
<dbReference type="InterPro" id="IPR003599">
    <property type="entry name" value="Ig_sub"/>
</dbReference>
<evidence type="ECO:0000259" key="2">
    <source>
        <dbReference type="PROSITE" id="PS50835"/>
    </source>
</evidence>
<reference evidence="3 6" key="1">
    <citation type="journal article" date="2019" name="Sci. Rep.">
        <title>Orb-weaving spider Araneus ventricosus genome elucidates the spidroin gene catalogue.</title>
        <authorList>
            <person name="Kono N."/>
            <person name="Nakamura H."/>
            <person name="Ohtoshi R."/>
            <person name="Moran D.A.P."/>
            <person name="Shinohara A."/>
            <person name="Yoshida Y."/>
            <person name="Fujiwara M."/>
            <person name="Mori M."/>
            <person name="Tomita M."/>
            <person name="Arakawa K."/>
        </authorList>
    </citation>
    <scope>NUCLEOTIDE SEQUENCE [LARGE SCALE GENOMIC DNA]</scope>
</reference>
<dbReference type="OrthoDB" id="6409448at2759"/>
<comment type="caution">
    <text evidence="3">The sequence shown here is derived from an EMBL/GenBank/DDBJ whole genome shotgun (WGS) entry which is preliminary data.</text>
</comment>
<evidence type="ECO:0000313" key="6">
    <source>
        <dbReference type="Proteomes" id="UP000499080"/>
    </source>
</evidence>
<dbReference type="InterPro" id="IPR013783">
    <property type="entry name" value="Ig-like_fold"/>
</dbReference>
<dbReference type="EMBL" id="BGPR01044435">
    <property type="protein sequence ID" value="GBO21212.1"/>
    <property type="molecule type" value="Genomic_DNA"/>
</dbReference>
<keyword evidence="6" id="KW-1185">Reference proteome</keyword>